<dbReference type="SUPFAM" id="SSF48008">
    <property type="entry name" value="GntR ligand-binding domain-like"/>
    <property type="match status" value="1"/>
</dbReference>
<dbReference type="GO" id="GO:0003677">
    <property type="term" value="F:DNA binding"/>
    <property type="evidence" value="ECO:0007669"/>
    <property type="project" value="UniProtKB-KW"/>
</dbReference>
<organism evidence="5 6">
    <name type="scientific">Anoxybacteroides amylolyticum</name>
    <dbReference type="NCBI Taxonomy" id="294699"/>
    <lineage>
        <taxon>Bacteria</taxon>
        <taxon>Bacillati</taxon>
        <taxon>Bacillota</taxon>
        <taxon>Bacilli</taxon>
        <taxon>Bacillales</taxon>
        <taxon>Anoxybacillaceae</taxon>
        <taxon>Anoxybacteroides</taxon>
    </lineage>
</organism>
<dbReference type="SMART" id="SM00345">
    <property type="entry name" value="HTH_GNTR"/>
    <property type="match status" value="1"/>
</dbReference>
<keyword evidence="1" id="KW-0805">Transcription regulation</keyword>
<dbReference type="PANTHER" id="PTHR43537">
    <property type="entry name" value="TRANSCRIPTIONAL REGULATOR, GNTR FAMILY"/>
    <property type="match status" value="1"/>
</dbReference>
<gene>
    <name evidence="5" type="ORF">GFC30_1748</name>
</gene>
<dbReference type="Gene3D" id="1.10.10.10">
    <property type="entry name" value="Winged helix-like DNA-binding domain superfamily/Winged helix DNA-binding domain"/>
    <property type="match status" value="1"/>
</dbReference>
<dbReference type="Proteomes" id="UP000076865">
    <property type="component" value="Chromosome"/>
</dbReference>
<dbReference type="Gene3D" id="1.20.120.530">
    <property type="entry name" value="GntR ligand-binding domain-like"/>
    <property type="match status" value="1"/>
</dbReference>
<protein>
    <submittedName>
        <fullName evidence="5">Bacterial regulatory s, gntR family protein</fullName>
    </submittedName>
</protein>
<dbReference type="PROSITE" id="PS50949">
    <property type="entry name" value="HTH_GNTR"/>
    <property type="match status" value="1"/>
</dbReference>
<proteinExistence type="predicted"/>
<evidence type="ECO:0000313" key="5">
    <source>
        <dbReference type="EMBL" id="ANB60081.1"/>
    </source>
</evidence>
<evidence type="ECO:0000256" key="2">
    <source>
        <dbReference type="ARBA" id="ARBA00023125"/>
    </source>
</evidence>
<keyword evidence="2" id="KW-0238">DNA-binding</keyword>
<dbReference type="Pfam" id="PF00392">
    <property type="entry name" value="GntR"/>
    <property type="match status" value="1"/>
</dbReference>
<sequence length="226" mass="26262">MKKLNKQQQAYEVIRERIMTGVYAPGQRIVTSQIAAELAVSVIPVREALKKLEEEGLIQYKLNIGAIVTPIDHDKYLEALSVLAVLSGYATALSAKQFPKEKLQELRHLNQQMNEALDEFNFRRFGQLNRAFHITIYQYCGNPFLLETIEHVHEQIDSIRRMGTAFIPKRARESIKEHEEMIAMLEYNAAFSLIDQFARNHKLSTLEAYRNHVLEQEKQQRIAFFE</sequence>
<dbReference type="GO" id="GO:0003700">
    <property type="term" value="F:DNA-binding transcription factor activity"/>
    <property type="evidence" value="ECO:0007669"/>
    <property type="project" value="InterPro"/>
</dbReference>
<dbReference type="AlphaFoldDB" id="A0A160F2F9"/>
<evidence type="ECO:0000313" key="6">
    <source>
        <dbReference type="Proteomes" id="UP000076865"/>
    </source>
</evidence>
<dbReference type="CDD" id="cd07377">
    <property type="entry name" value="WHTH_GntR"/>
    <property type="match status" value="1"/>
</dbReference>
<evidence type="ECO:0000259" key="4">
    <source>
        <dbReference type="PROSITE" id="PS50949"/>
    </source>
</evidence>
<dbReference type="RefSeq" id="WP_238583474.1">
    <property type="nucleotide sequence ID" value="NZ_CP015438.1"/>
</dbReference>
<dbReference type="PANTHER" id="PTHR43537:SF24">
    <property type="entry name" value="GLUCONATE OPERON TRANSCRIPTIONAL REPRESSOR"/>
    <property type="match status" value="1"/>
</dbReference>
<dbReference type="PATRIC" id="fig|294699.3.peg.1789"/>
<keyword evidence="6" id="KW-1185">Reference proteome</keyword>
<keyword evidence="3" id="KW-0804">Transcription</keyword>
<dbReference type="InterPro" id="IPR036390">
    <property type="entry name" value="WH_DNA-bd_sf"/>
</dbReference>
<dbReference type="SUPFAM" id="SSF46785">
    <property type="entry name" value="Winged helix' DNA-binding domain"/>
    <property type="match status" value="1"/>
</dbReference>
<dbReference type="SMART" id="SM00895">
    <property type="entry name" value="FCD"/>
    <property type="match status" value="1"/>
</dbReference>
<reference evidence="5 6" key="1">
    <citation type="journal article" date="2006" name="Syst. Appl. Microbiol.">
        <title>Anoxybacillus amylolyticus sp. nov., a thermophilic amylase producing bacterium isolated from Mount Rittmann (Antarctica).</title>
        <authorList>
            <person name="Poli A."/>
            <person name="Esposito E."/>
            <person name="Lama L."/>
            <person name="Orlando P."/>
            <person name="Nicolaus G."/>
            <person name="de Appolonia F."/>
            <person name="Gambacorta A."/>
            <person name="Nicolaus B."/>
        </authorList>
    </citation>
    <scope>NUCLEOTIDE SEQUENCE [LARGE SCALE GENOMIC DNA]</scope>
    <source>
        <strain evidence="5 6">DSM 15939</strain>
    </source>
</reference>
<accession>A0A160F2F9</accession>
<dbReference type="KEGG" id="aamy:GFC30_1748"/>
<dbReference type="InterPro" id="IPR008920">
    <property type="entry name" value="TF_FadR/GntR_C"/>
</dbReference>
<evidence type="ECO:0000256" key="1">
    <source>
        <dbReference type="ARBA" id="ARBA00023015"/>
    </source>
</evidence>
<dbReference type="InterPro" id="IPR011711">
    <property type="entry name" value="GntR_C"/>
</dbReference>
<name>A0A160F2F9_9BACL</name>
<dbReference type="InterPro" id="IPR000524">
    <property type="entry name" value="Tscrpt_reg_HTH_GntR"/>
</dbReference>
<dbReference type="EMBL" id="CP015438">
    <property type="protein sequence ID" value="ANB60081.1"/>
    <property type="molecule type" value="Genomic_DNA"/>
</dbReference>
<evidence type="ECO:0000256" key="3">
    <source>
        <dbReference type="ARBA" id="ARBA00023163"/>
    </source>
</evidence>
<dbReference type="Pfam" id="PF07729">
    <property type="entry name" value="FCD"/>
    <property type="match status" value="1"/>
</dbReference>
<dbReference type="InterPro" id="IPR036388">
    <property type="entry name" value="WH-like_DNA-bd_sf"/>
</dbReference>
<feature type="domain" description="HTH gntR-type" evidence="4">
    <location>
        <begin position="4"/>
        <end position="71"/>
    </location>
</feature>